<gene>
    <name evidence="2" type="ORF">MM415A04349_0008</name>
</gene>
<dbReference type="EMBL" id="MT141730">
    <property type="protein sequence ID" value="QJA69717.1"/>
    <property type="molecule type" value="Genomic_DNA"/>
</dbReference>
<name>A0A6M3JLK5_9ZZZZ</name>
<proteinExistence type="predicted"/>
<feature type="region of interest" description="Disordered" evidence="1">
    <location>
        <begin position="1"/>
        <end position="23"/>
    </location>
</feature>
<evidence type="ECO:0000313" key="2">
    <source>
        <dbReference type="EMBL" id="QJA69717.1"/>
    </source>
</evidence>
<sequence>MAKQQHPINVPEGSEPREISIGPNFKVRYGKGYSPKGTYGDKSDESKIIWVDKSEKTDAD</sequence>
<reference evidence="2" key="1">
    <citation type="submission" date="2020-03" db="EMBL/GenBank/DDBJ databases">
        <title>The deep terrestrial virosphere.</title>
        <authorList>
            <person name="Holmfeldt K."/>
            <person name="Nilsson E."/>
            <person name="Simone D."/>
            <person name="Lopez-Fernandez M."/>
            <person name="Wu X."/>
            <person name="de Brujin I."/>
            <person name="Lundin D."/>
            <person name="Andersson A."/>
            <person name="Bertilsson S."/>
            <person name="Dopson M."/>
        </authorList>
    </citation>
    <scope>NUCLEOTIDE SEQUENCE</scope>
    <source>
        <strain evidence="2">MM415A04349</strain>
    </source>
</reference>
<accession>A0A6M3JLK5</accession>
<organism evidence="2">
    <name type="scientific">viral metagenome</name>
    <dbReference type="NCBI Taxonomy" id="1070528"/>
    <lineage>
        <taxon>unclassified sequences</taxon>
        <taxon>metagenomes</taxon>
        <taxon>organismal metagenomes</taxon>
    </lineage>
</organism>
<evidence type="ECO:0000256" key="1">
    <source>
        <dbReference type="SAM" id="MobiDB-lite"/>
    </source>
</evidence>
<protein>
    <submittedName>
        <fullName evidence="2">Uncharacterized protein</fullName>
    </submittedName>
</protein>
<dbReference type="AlphaFoldDB" id="A0A6M3JLK5"/>